<keyword evidence="1" id="KW-0812">Transmembrane</keyword>
<dbReference type="AlphaFoldDB" id="A0A2M6XDA8"/>
<evidence type="ECO:0000313" key="2">
    <source>
        <dbReference type="EMBL" id="PIU03658.1"/>
    </source>
</evidence>
<evidence type="ECO:0000313" key="3">
    <source>
        <dbReference type="Proteomes" id="UP000228996"/>
    </source>
</evidence>
<dbReference type="Proteomes" id="UP000228996">
    <property type="component" value="Unassembled WGS sequence"/>
</dbReference>
<sequence>MPGKIEKWFGCKTSRLVQVLQWFLGIWLIQFFIILGAGDATNKSLIIETKLLLIFIAASLNVASKNRRVISFVTMVAIEVLAISLRG</sequence>
<reference evidence="3" key="1">
    <citation type="submission" date="2017-09" db="EMBL/GenBank/DDBJ databases">
        <title>Depth-based differentiation of microbial function through sediment-hosted aquifers and enrichment of novel symbionts in the deep terrestrial subsurface.</title>
        <authorList>
            <person name="Probst A.J."/>
            <person name="Ladd B."/>
            <person name="Jarett J.K."/>
            <person name="Geller-Mcgrath D.E."/>
            <person name="Sieber C.M.K."/>
            <person name="Emerson J.B."/>
            <person name="Anantharaman K."/>
            <person name="Thomas B.C."/>
            <person name="Malmstrom R."/>
            <person name="Stieglmeier M."/>
            <person name="Klingl A."/>
            <person name="Woyke T."/>
            <person name="Ryan C.M."/>
            <person name="Banfield J.F."/>
        </authorList>
    </citation>
    <scope>NUCLEOTIDE SEQUENCE [LARGE SCALE GENOMIC DNA]</scope>
</reference>
<evidence type="ECO:0000256" key="1">
    <source>
        <dbReference type="SAM" id="Phobius"/>
    </source>
</evidence>
<gene>
    <name evidence="2" type="ORF">COT44_02090</name>
</gene>
<proteinExistence type="predicted"/>
<comment type="caution">
    <text evidence="2">The sequence shown here is derived from an EMBL/GenBank/DDBJ whole genome shotgun (WGS) entry which is preliminary data.</text>
</comment>
<keyword evidence="1" id="KW-1133">Transmembrane helix</keyword>
<feature type="transmembrane region" description="Helical" evidence="1">
    <location>
        <begin position="45"/>
        <end position="63"/>
    </location>
</feature>
<dbReference type="EMBL" id="PEYO01000012">
    <property type="protein sequence ID" value="PIU03658.1"/>
    <property type="molecule type" value="Genomic_DNA"/>
</dbReference>
<accession>A0A2M6XDA8</accession>
<organism evidence="2 3">
    <name type="scientific">Candidatus Shapirobacteria bacterium CG08_land_8_20_14_0_20_39_18</name>
    <dbReference type="NCBI Taxonomy" id="1974883"/>
    <lineage>
        <taxon>Bacteria</taxon>
        <taxon>Candidatus Shapironibacteriota</taxon>
    </lineage>
</organism>
<keyword evidence="1" id="KW-0472">Membrane</keyword>
<feature type="transmembrane region" description="Helical" evidence="1">
    <location>
        <begin position="20"/>
        <end position="38"/>
    </location>
</feature>
<feature type="transmembrane region" description="Helical" evidence="1">
    <location>
        <begin position="69"/>
        <end position="85"/>
    </location>
</feature>
<protein>
    <submittedName>
        <fullName evidence="2">Uncharacterized protein</fullName>
    </submittedName>
</protein>
<name>A0A2M6XDA8_9BACT</name>